<reference evidence="2" key="1">
    <citation type="submission" date="2023-01" db="EMBL/GenBank/DDBJ databases">
        <authorList>
            <person name="Van Ghelder C."/>
            <person name="Rancurel C."/>
        </authorList>
    </citation>
    <scope>NUCLEOTIDE SEQUENCE</scope>
    <source>
        <strain evidence="2">CNCM I-4278</strain>
    </source>
</reference>
<dbReference type="Proteomes" id="UP001152607">
    <property type="component" value="Unassembled WGS sequence"/>
</dbReference>
<comment type="caution">
    <text evidence="2">The sequence shown here is derived from an EMBL/GenBank/DDBJ whole genome shotgun (WGS) entry which is preliminary data.</text>
</comment>
<feature type="compositionally biased region" description="Basic and acidic residues" evidence="1">
    <location>
        <begin position="170"/>
        <end position="179"/>
    </location>
</feature>
<gene>
    <name evidence="2" type="ORF">PDIGIT_LOCUS12623</name>
</gene>
<feature type="region of interest" description="Disordered" evidence="1">
    <location>
        <begin position="164"/>
        <end position="190"/>
    </location>
</feature>
<proteinExistence type="predicted"/>
<sequence length="230" mass="25365">MAIEALVTSAVCLTRPVLWSRWGRIGGAWVLDTVVSEPTKPLCYLGALFANQVGDDGVGDGDTPGTRHTSPLRIQERQSCMTLTIQADQLPRGRRTIRNVWMHRAAALAKRQRQTQLTGAPKSTALGHVTPGIEDITPRSPLTKCKHAAMTELGSMEAVSLPGSALTRALRNDDKDRRDGKRKGRGLYSHLTEHRQQIRRIVCVSSSWGLTPLPQMCCDWGRIHIEEALS</sequence>
<evidence type="ECO:0000313" key="2">
    <source>
        <dbReference type="EMBL" id="CAI6339464.1"/>
    </source>
</evidence>
<dbReference type="AlphaFoldDB" id="A0A9W4UQ80"/>
<dbReference type="EMBL" id="CAOQHR010000009">
    <property type="protein sequence ID" value="CAI6339464.1"/>
    <property type="molecule type" value="Genomic_DNA"/>
</dbReference>
<evidence type="ECO:0000313" key="3">
    <source>
        <dbReference type="Proteomes" id="UP001152607"/>
    </source>
</evidence>
<accession>A0A9W4UQ80</accession>
<keyword evidence="3" id="KW-1185">Reference proteome</keyword>
<evidence type="ECO:0000256" key="1">
    <source>
        <dbReference type="SAM" id="MobiDB-lite"/>
    </source>
</evidence>
<protein>
    <submittedName>
        <fullName evidence="2">Uncharacterized protein</fullName>
    </submittedName>
</protein>
<name>A0A9W4UQ80_9PLEO</name>
<organism evidence="2 3">
    <name type="scientific">Periconia digitata</name>
    <dbReference type="NCBI Taxonomy" id="1303443"/>
    <lineage>
        <taxon>Eukaryota</taxon>
        <taxon>Fungi</taxon>
        <taxon>Dikarya</taxon>
        <taxon>Ascomycota</taxon>
        <taxon>Pezizomycotina</taxon>
        <taxon>Dothideomycetes</taxon>
        <taxon>Pleosporomycetidae</taxon>
        <taxon>Pleosporales</taxon>
        <taxon>Massarineae</taxon>
        <taxon>Periconiaceae</taxon>
        <taxon>Periconia</taxon>
    </lineage>
</organism>